<accession>F2JRP5</accession>
<dbReference type="Pfam" id="PF00580">
    <property type="entry name" value="UvrD-helicase"/>
    <property type="match status" value="1"/>
</dbReference>
<reference evidence="13 14" key="1">
    <citation type="journal article" date="2011" name="J. Bacteriol.">
        <title>Complete genome sequence of the cellulose-degrading bacterium Cellulosilyticum lentocellum.</title>
        <authorList>
            <consortium name="US DOE Joint Genome Institute"/>
            <person name="Miller D.A."/>
            <person name="Suen G."/>
            <person name="Bruce D."/>
            <person name="Copeland A."/>
            <person name="Cheng J.F."/>
            <person name="Detter C."/>
            <person name="Goodwin L.A."/>
            <person name="Han C.S."/>
            <person name="Hauser L.J."/>
            <person name="Land M.L."/>
            <person name="Lapidus A."/>
            <person name="Lucas S."/>
            <person name="Meincke L."/>
            <person name="Pitluck S."/>
            <person name="Tapia R."/>
            <person name="Teshima H."/>
            <person name="Woyke T."/>
            <person name="Fox B.G."/>
            <person name="Angert E.R."/>
            <person name="Currie C.R."/>
        </authorList>
    </citation>
    <scope>NUCLEOTIDE SEQUENCE [LARGE SCALE GENOMIC DNA]</scope>
    <source>
        <strain evidence="14">ATCC 49066 / DSM 5427 / NCIMB 11756 / RHM5</strain>
    </source>
</reference>
<dbReference type="InterPro" id="IPR036397">
    <property type="entry name" value="RNaseH_sf"/>
</dbReference>
<dbReference type="EMBL" id="CP002582">
    <property type="protein sequence ID" value="ADZ83966.1"/>
    <property type="molecule type" value="Genomic_DNA"/>
</dbReference>
<dbReference type="InterPro" id="IPR014017">
    <property type="entry name" value="DNA_helicase_UvrD-like_C"/>
</dbReference>
<dbReference type="HOGENOM" id="CLU_004585_5_10_9"/>
<dbReference type="CDD" id="cd17932">
    <property type="entry name" value="DEXQc_UvrD"/>
    <property type="match status" value="1"/>
</dbReference>
<dbReference type="InterPro" id="IPR013520">
    <property type="entry name" value="Ribonucl_H"/>
</dbReference>
<dbReference type="eggNOG" id="COG0210">
    <property type="taxonomic scope" value="Bacteria"/>
</dbReference>
<dbReference type="PROSITE" id="PS51198">
    <property type="entry name" value="UVRD_HELICASE_ATP_BIND"/>
    <property type="match status" value="1"/>
</dbReference>
<keyword evidence="4" id="KW-0540">Nuclease</keyword>
<dbReference type="STRING" id="642492.Clole_2257"/>
<dbReference type="EC" id="5.6.2.4" evidence="8"/>
<evidence type="ECO:0000256" key="4">
    <source>
        <dbReference type="ARBA" id="ARBA00022839"/>
    </source>
</evidence>
<evidence type="ECO:0000256" key="7">
    <source>
        <dbReference type="ARBA" id="ARBA00034617"/>
    </source>
</evidence>
<dbReference type="InterPro" id="IPR027417">
    <property type="entry name" value="P-loop_NTPase"/>
</dbReference>
<dbReference type="PROSITE" id="PS51217">
    <property type="entry name" value="UVRD_HELICASE_CTER"/>
    <property type="match status" value="1"/>
</dbReference>
<dbReference type="InterPro" id="IPR000212">
    <property type="entry name" value="DNA_helicase_UvrD/REP"/>
</dbReference>
<organism evidence="13 14">
    <name type="scientific">Cellulosilyticum lentocellum (strain ATCC 49066 / DSM 5427 / NCIMB 11756 / RHM5)</name>
    <name type="common">Clostridium lentocellum</name>
    <dbReference type="NCBI Taxonomy" id="642492"/>
    <lineage>
        <taxon>Bacteria</taxon>
        <taxon>Bacillati</taxon>
        <taxon>Bacillota</taxon>
        <taxon>Clostridia</taxon>
        <taxon>Lachnospirales</taxon>
        <taxon>Cellulosilyticaceae</taxon>
        <taxon>Cellulosilyticum</taxon>
    </lineage>
</organism>
<protein>
    <recommendedName>
        <fullName evidence="8">DNA 3'-5' helicase</fullName>
        <ecNumber evidence="8">5.6.2.4</ecNumber>
    </recommendedName>
</protein>
<proteinExistence type="predicted"/>
<dbReference type="SUPFAM" id="SSF52540">
    <property type="entry name" value="P-loop containing nucleoside triphosphate hydrolases"/>
    <property type="match status" value="1"/>
</dbReference>
<dbReference type="PANTHER" id="PTHR11070:SF2">
    <property type="entry name" value="ATP-DEPENDENT DNA HELICASE SRS2"/>
    <property type="match status" value="1"/>
</dbReference>
<dbReference type="RefSeq" id="WP_013657260.1">
    <property type="nucleotide sequence ID" value="NC_015275.1"/>
</dbReference>
<keyword evidence="3 10" id="KW-0347">Helicase</keyword>
<dbReference type="FunFam" id="3.30.420.10:FF:000045">
    <property type="entry name" value="3'-5' exonuclease DinG"/>
    <property type="match status" value="1"/>
</dbReference>
<keyword evidence="6" id="KW-0413">Isomerase</keyword>
<dbReference type="GO" id="GO:0000725">
    <property type="term" value="P:recombinational repair"/>
    <property type="evidence" value="ECO:0007669"/>
    <property type="project" value="TreeGrafter"/>
</dbReference>
<evidence type="ECO:0000256" key="10">
    <source>
        <dbReference type="PROSITE-ProRule" id="PRU00560"/>
    </source>
</evidence>
<feature type="domain" description="UvrD-like helicase ATP-binding" evidence="11">
    <location>
        <begin position="7"/>
        <end position="305"/>
    </location>
</feature>
<dbReference type="PANTHER" id="PTHR11070">
    <property type="entry name" value="UVRD / RECB / PCRA DNA HELICASE FAMILY MEMBER"/>
    <property type="match status" value="1"/>
</dbReference>
<dbReference type="InterPro" id="IPR014016">
    <property type="entry name" value="UvrD-like_ATP-bd"/>
</dbReference>
<evidence type="ECO:0000256" key="3">
    <source>
        <dbReference type="ARBA" id="ARBA00022806"/>
    </source>
</evidence>
<evidence type="ECO:0000256" key="9">
    <source>
        <dbReference type="ARBA" id="ARBA00048988"/>
    </source>
</evidence>
<dbReference type="GO" id="GO:0043138">
    <property type="term" value="F:3'-5' DNA helicase activity"/>
    <property type="evidence" value="ECO:0007669"/>
    <property type="project" value="UniProtKB-EC"/>
</dbReference>
<dbReference type="Gene3D" id="3.40.50.300">
    <property type="entry name" value="P-loop containing nucleotide triphosphate hydrolases"/>
    <property type="match status" value="4"/>
</dbReference>
<keyword evidence="1 10" id="KW-0547">Nucleotide-binding</keyword>
<gene>
    <name evidence="13" type="ordered locus">Clole_2257</name>
</gene>
<dbReference type="KEGG" id="cle:Clole_2257"/>
<evidence type="ECO:0000256" key="1">
    <source>
        <dbReference type="ARBA" id="ARBA00022741"/>
    </source>
</evidence>
<comment type="catalytic activity">
    <reaction evidence="9">
        <text>ATP + H2O = ADP + phosphate + H(+)</text>
        <dbReference type="Rhea" id="RHEA:13065"/>
        <dbReference type="ChEBI" id="CHEBI:15377"/>
        <dbReference type="ChEBI" id="CHEBI:15378"/>
        <dbReference type="ChEBI" id="CHEBI:30616"/>
        <dbReference type="ChEBI" id="CHEBI:43474"/>
        <dbReference type="ChEBI" id="CHEBI:456216"/>
        <dbReference type="EC" id="5.6.2.4"/>
    </reaction>
</comment>
<dbReference type="Proteomes" id="UP000008467">
    <property type="component" value="Chromosome"/>
</dbReference>
<evidence type="ECO:0000256" key="6">
    <source>
        <dbReference type="ARBA" id="ARBA00023235"/>
    </source>
</evidence>
<feature type="binding site" evidence="10">
    <location>
        <begin position="28"/>
        <end position="35"/>
    </location>
    <ligand>
        <name>ATP</name>
        <dbReference type="ChEBI" id="CHEBI:30616"/>
    </ligand>
</feature>
<keyword evidence="5 10" id="KW-0067">ATP-binding</keyword>
<dbReference type="GO" id="GO:0005524">
    <property type="term" value="F:ATP binding"/>
    <property type="evidence" value="ECO:0007669"/>
    <property type="project" value="UniProtKB-UniRule"/>
</dbReference>
<dbReference type="GO" id="GO:0003677">
    <property type="term" value="F:DNA binding"/>
    <property type="evidence" value="ECO:0007669"/>
    <property type="project" value="InterPro"/>
</dbReference>
<sequence>MFDADYRALNNEQKQVVDTLDQNLLVLAPAGTGKTKVIALRTAYLVQHQQEPEKILCLTFTNKAAKEMKERIQLYIPEQIKKMTIKTFHSFCYHLINHEKENSHFSFPCTLIDEADSLAIIEKIIQTNKLNDDSVYYQQIISFFENIKRHSLTFPLEERYHYKMIVEDYFKSQDQLGQLGRRREDSFLRRFGLKLLNTYRRYLLENNCIDFMDLIVEAKYLLEQPEILAKWRKQYDVIQVDEMQDTSSREYDILKLLAGRQLSLFGDFNQTIYEWRGSNPHQMTAEYRRDFSPLEIHLKINYRSTKNLLEAANGYISSSRLYPMQCIAKASNEGEKITILEAGTKEEEISLLEIAIKESMENTNSIAVLTRTNEYAKKIAYSFNKRGIECTVIEDTKFFRKKEVKELLAFYDYSINDRNGHALLKLGQHPYLNMPNWLLGELRNSKSCYMYLHDWFKSDSKDPYTILFEAYTHNNIVVLDVESTGLSTIKDDVIQIAAIRYGKEGVVDQLDILLKPTKSVGESYYVHGFSDDLLQKEGMEPKEALKQFVHFIQGAVLVGHNVNYDLQIIKSMMSRYKLEPIGEYQVYDTLDLAYKVYPKLSNHKLETLSKLIVTETIPTHNAMQDILATSEVLSHLLKHIEEKKQERLEKIEAYGCYVNEYREKLATIKSYLLTHNLTDGLTFLMNECDFKGYYHSSQIETIRNLYRIINELEDQTLSYEDNIINLLAFSALHYSEIEQSDLFKGRIPIITVHQAKGLEFDEVYIAGCNDKTFPSYRSLKEHQLGEEMRLFYVALTRAKKKLYISYHQEAPKSIFIDQISEDYKTLKRYGGISKNTI</sequence>
<evidence type="ECO:0000259" key="12">
    <source>
        <dbReference type="PROSITE" id="PS51217"/>
    </source>
</evidence>
<evidence type="ECO:0000256" key="5">
    <source>
        <dbReference type="ARBA" id="ARBA00022840"/>
    </source>
</evidence>
<dbReference type="GO" id="GO:0033202">
    <property type="term" value="C:DNA helicase complex"/>
    <property type="evidence" value="ECO:0007669"/>
    <property type="project" value="TreeGrafter"/>
</dbReference>
<dbReference type="GO" id="GO:0005829">
    <property type="term" value="C:cytosol"/>
    <property type="evidence" value="ECO:0007669"/>
    <property type="project" value="TreeGrafter"/>
</dbReference>
<dbReference type="SUPFAM" id="SSF53098">
    <property type="entry name" value="Ribonuclease H-like"/>
    <property type="match status" value="1"/>
</dbReference>
<name>F2JRP5_CELLD</name>
<dbReference type="Pfam" id="PF00929">
    <property type="entry name" value="RNase_T"/>
    <property type="match status" value="1"/>
</dbReference>
<keyword evidence="2 10" id="KW-0378">Hydrolase</keyword>
<comment type="catalytic activity">
    <reaction evidence="7">
        <text>Couples ATP hydrolysis with the unwinding of duplex DNA by translocating in the 3'-5' direction.</text>
        <dbReference type="EC" id="5.6.2.4"/>
    </reaction>
</comment>
<keyword evidence="14" id="KW-1185">Reference proteome</keyword>
<feature type="domain" description="UvrD-like helicase C-terminal" evidence="12">
    <location>
        <begin position="306"/>
        <end position="757"/>
    </location>
</feature>
<dbReference type="Pfam" id="PF13361">
    <property type="entry name" value="UvrD_C"/>
    <property type="match status" value="1"/>
</dbReference>
<dbReference type="Gene3D" id="1.10.486.10">
    <property type="entry name" value="PCRA, domain 4"/>
    <property type="match status" value="2"/>
</dbReference>
<dbReference type="SMART" id="SM00479">
    <property type="entry name" value="EXOIII"/>
    <property type="match status" value="1"/>
</dbReference>
<dbReference type="InterPro" id="IPR012337">
    <property type="entry name" value="RNaseH-like_sf"/>
</dbReference>
<dbReference type="GO" id="GO:0004527">
    <property type="term" value="F:exonuclease activity"/>
    <property type="evidence" value="ECO:0007669"/>
    <property type="project" value="UniProtKB-KW"/>
</dbReference>
<evidence type="ECO:0000313" key="13">
    <source>
        <dbReference type="EMBL" id="ADZ83966.1"/>
    </source>
</evidence>
<dbReference type="CDD" id="cd06127">
    <property type="entry name" value="DEDDh"/>
    <property type="match status" value="1"/>
</dbReference>
<dbReference type="AlphaFoldDB" id="F2JRP5"/>
<evidence type="ECO:0000256" key="2">
    <source>
        <dbReference type="ARBA" id="ARBA00022801"/>
    </source>
</evidence>
<dbReference type="Gene3D" id="3.30.420.10">
    <property type="entry name" value="Ribonuclease H-like superfamily/Ribonuclease H"/>
    <property type="match status" value="1"/>
</dbReference>
<dbReference type="GO" id="GO:0016887">
    <property type="term" value="F:ATP hydrolysis activity"/>
    <property type="evidence" value="ECO:0007669"/>
    <property type="project" value="RHEA"/>
</dbReference>
<evidence type="ECO:0000313" key="14">
    <source>
        <dbReference type="Proteomes" id="UP000008467"/>
    </source>
</evidence>
<evidence type="ECO:0000256" key="8">
    <source>
        <dbReference type="ARBA" id="ARBA00034808"/>
    </source>
</evidence>
<evidence type="ECO:0000259" key="11">
    <source>
        <dbReference type="PROSITE" id="PS51198"/>
    </source>
</evidence>
<keyword evidence="4" id="KW-0269">Exonuclease</keyword>